<evidence type="ECO:0000259" key="4">
    <source>
        <dbReference type="PROSITE" id="PS50893"/>
    </source>
</evidence>
<dbReference type="PANTHER" id="PTHR42939">
    <property type="entry name" value="ABC TRANSPORTER ATP-BINDING PROTEIN ALBC-RELATED"/>
    <property type="match status" value="1"/>
</dbReference>
<dbReference type="STRING" id="1469948.GCA_000732725_00700"/>
<keyword evidence="1" id="KW-0813">Transport</keyword>
<dbReference type="Proteomes" id="UP000295718">
    <property type="component" value="Unassembled WGS sequence"/>
</dbReference>
<dbReference type="Pfam" id="PF00005">
    <property type="entry name" value="ABC_tran"/>
    <property type="match status" value="1"/>
</dbReference>
<gene>
    <name evidence="5" type="ORF">EDD76_113115</name>
</gene>
<protein>
    <submittedName>
        <fullName evidence="5">ABC-2 type transport system ATP-binding protein</fullName>
    </submittedName>
</protein>
<dbReference type="RefSeq" id="WP_051869275.1">
    <property type="nucleotide sequence ID" value="NZ_JPNB01000001.1"/>
</dbReference>
<sequence length="250" mass="28560">MAAVLECVGVEKQYKDFALKPVNFVLEAGYLTGLIGINGAGKTTLLNILSGLDRKFSGDVIIGGISLKRNPSAVKQRVSLVSERITFFLDKTPLENGQILGKYFDNWSMEEFYVWMDRLEIPKGKQIYQFSKGMKMKFQLCFAMAHRTEFILMDEPTAGFDPVFRRDFLRILQDIMEKGTGILMSTHITGDLDNIADYILLLDHGELKINDTREALEDKVKREIIQGYMEKRLHIGELLKRNGDRKNDIL</sequence>
<dbReference type="OrthoDB" id="9804819at2"/>
<dbReference type="CDD" id="cd03230">
    <property type="entry name" value="ABC_DR_subfamily_A"/>
    <property type="match status" value="1"/>
</dbReference>
<dbReference type="GO" id="GO:0016887">
    <property type="term" value="F:ATP hydrolysis activity"/>
    <property type="evidence" value="ECO:0007669"/>
    <property type="project" value="InterPro"/>
</dbReference>
<evidence type="ECO:0000313" key="6">
    <source>
        <dbReference type="Proteomes" id="UP000295718"/>
    </source>
</evidence>
<evidence type="ECO:0000256" key="2">
    <source>
        <dbReference type="ARBA" id="ARBA00022741"/>
    </source>
</evidence>
<keyword evidence="6" id="KW-1185">Reference proteome</keyword>
<dbReference type="AlphaFoldDB" id="A0A4R1QRB8"/>
<proteinExistence type="predicted"/>
<dbReference type="GO" id="GO:0005524">
    <property type="term" value="F:ATP binding"/>
    <property type="evidence" value="ECO:0007669"/>
    <property type="project" value="UniProtKB-KW"/>
</dbReference>
<dbReference type="InterPro" id="IPR003593">
    <property type="entry name" value="AAA+_ATPase"/>
</dbReference>
<dbReference type="InterPro" id="IPR051782">
    <property type="entry name" value="ABC_Transporter_VariousFunc"/>
</dbReference>
<dbReference type="InterPro" id="IPR003439">
    <property type="entry name" value="ABC_transporter-like_ATP-bd"/>
</dbReference>
<evidence type="ECO:0000256" key="3">
    <source>
        <dbReference type="ARBA" id="ARBA00022840"/>
    </source>
</evidence>
<dbReference type="SMART" id="SM00382">
    <property type="entry name" value="AAA"/>
    <property type="match status" value="1"/>
</dbReference>
<name>A0A4R1QRB8_9FIRM</name>
<evidence type="ECO:0000313" key="5">
    <source>
        <dbReference type="EMBL" id="TCL55977.1"/>
    </source>
</evidence>
<keyword evidence="3 5" id="KW-0067">ATP-binding</keyword>
<dbReference type="Gene3D" id="3.40.50.300">
    <property type="entry name" value="P-loop containing nucleotide triphosphate hydrolases"/>
    <property type="match status" value="1"/>
</dbReference>
<keyword evidence="2" id="KW-0547">Nucleotide-binding</keyword>
<accession>A0A4R1QRB8</accession>
<evidence type="ECO:0000256" key="1">
    <source>
        <dbReference type="ARBA" id="ARBA00022448"/>
    </source>
</evidence>
<dbReference type="InterPro" id="IPR027417">
    <property type="entry name" value="P-loop_NTPase"/>
</dbReference>
<organism evidence="5 6">
    <name type="scientific">Kineothrix alysoides</name>
    <dbReference type="NCBI Taxonomy" id="1469948"/>
    <lineage>
        <taxon>Bacteria</taxon>
        <taxon>Bacillati</taxon>
        <taxon>Bacillota</taxon>
        <taxon>Clostridia</taxon>
        <taxon>Lachnospirales</taxon>
        <taxon>Lachnospiraceae</taxon>
        <taxon>Kineothrix</taxon>
    </lineage>
</organism>
<dbReference type="EMBL" id="SLUO01000013">
    <property type="protein sequence ID" value="TCL55977.1"/>
    <property type="molecule type" value="Genomic_DNA"/>
</dbReference>
<dbReference type="PANTHER" id="PTHR42939:SF3">
    <property type="entry name" value="ABC TRANSPORTER ATP-BINDING COMPONENT"/>
    <property type="match status" value="1"/>
</dbReference>
<comment type="caution">
    <text evidence="5">The sequence shown here is derived from an EMBL/GenBank/DDBJ whole genome shotgun (WGS) entry which is preliminary data.</text>
</comment>
<dbReference type="SUPFAM" id="SSF52540">
    <property type="entry name" value="P-loop containing nucleoside triphosphate hydrolases"/>
    <property type="match status" value="1"/>
</dbReference>
<dbReference type="PROSITE" id="PS50893">
    <property type="entry name" value="ABC_TRANSPORTER_2"/>
    <property type="match status" value="1"/>
</dbReference>
<feature type="domain" description="ABC transporter" evidence="4">
    <location>
        <begin position="3"/>
        <end position="229"/>
    </location>
</feature>
<reference evidence="5 6" key="1">
    <citation type="submission" date="2019-03" db="EMBL/GenBank/DDBJ databases">
        <title>Genomic Encyclopedia of Type Strains, Phase IV (KMG-IV): sequencing the most valuable type-strain genomes for metagenomic binning, comparative biology and taxonomic classification.</title>
        <authorList>
            <person name="Goeker M."/>
        </authorList>
    </citation>
    <scope>NUCLEOTIDE SEQUENCE [LARGE SCALE GENOMIC DNA]</scope>
    <source>
        <strain evidence="5 6">DSM 100556</strain>
    </source>
</reference>